<reference evidence="2" key="1">
    <citation type="journal article" date="2013" name="Environ. Microbiol.">
        <title>Microbiota from the distal guts of lean and obese adolescents exhibit partial functional redundancy besides clear differences in community structure.</title>
        <authorList>
            <person name="Ferrer M."/>
            <person name="Ruiz A."/>
            <person name="Lanza F."/>
            <person name="Haange S.B."/>
            <person name="Oberbach A."/>
            <person name="Till H."/>
            <person name="Bargiela R."/>
            <person name="Campoy C."/>
            <person name="Segura M.T."/>
            <person name="Richter M."/>
            <person name="von Bergen M."/>
            <person name="Seifert J."/>
            <person name="Suarez A."/>
        </authorList>
    </citation>
    <scope>NUCLEOTIDE SEQUENCE</scope>
</reference>
<proteinExistence type="predicted"/>
<name>K1RLR2_9ZZZZ</name>
<dbReference type="AlphaFoldDB" id="K1RLR2"/>
<sequence length="131" mass="15107">LFATTAFVACSDDDDNAQINLEELVGTWRYMHSVGYEIDGSTKDEWNEDMTNAQIYFVFNADRTGSYKEMDSSESIDYSVSSNNKLTIRYTQSGDPQTFTIKELTTSTLKLEYHEKGDGWEEYELKTFSRQ</sequence>
<comment type="caution">
    <text evidence="2">The sequence shown here is derived from an EMBL/GenBank/DDBJ whole genome shotgun (WGS) entry which is preliminary data.</text>
</comment>
<organism evidence="2">
    <name type="scientific">human gut metagenome</name>
    <dbReference type="NCBI Taxonomy" id="408170"/>
    <lineage>
        <taxon>unclassified sequences</taxon>
        <taxon>metagenomes</taxon>
        <taxon>organismal metagenomes</taxon>
    </lineage>
</organism>
<dbReference type="EMBL" id="AJWZ01011146">
    <property type="protein sequence ID" value="EKC46348.1"/>
    <property type="molecule type" value="Genomic_DNA"/>
</dbReference>
<dbReference type="Pfam" id="PF13648">
    <property type="entry name" value="Lipocalin_4"/>
    <property type="match status" value="1"/>
</dbReference>
<feature type="non-terminal residue" evidence="2">
    <location>
        <position position="1"/>
    </location>
</feature>
<dbReference type="InterPro" id="IPR024311">
    <property type="entry name" value="Lipocalin-like"/>
</dbReference>
<gene>
    <name evidence="2" type="ORF">OBE_16313</name>
</gene>
<protein>
    <recommendedName>
        <fullName evidence="1">Lipocalin-like domain-containing protein</fullName>
    </recommendedName>
</protein>
<feature type="domain" description="Lipocalin-like" evidence="1">
    <location>
        <begin position="24"/>
        <end position="111"/>
    </location>
</feature>
<evidence type="ECO:0000313" key="2">
    <source>
        <dbReference type="EMBL" id="EKC46348.1"/>
    </source>
</evidence>
<evidence type="ECO:0000259" key="1">
    <source>
        <dbReference type="Pfam" id="PF13648"/>
    </source>
</evidence>
<accession>K1RLR2</accession>